<dbReference type="InterPro" id="IPR027417">
    <property type="entry name" value="P-loop_NTPase"/>
</dbReference>
<evidence type="ECO:0000256" key="2">
    <source>
        <dbReference type="ARBA" id="ARBA00022741"/>
    </source>
</evidence>
<keyword evidence="2" id="KW-0547">Nucleotide-binding</keyword>
<name>I3YBT7_THIV6</name>
<keyword evidence="3" id="KW-0067">ATP-binding</keyword>
<dbReference type="Pfam" id="PF00005">
    <property type="entry name" value="ABC_tran"/>
    <property type="match status" value="1"/>
</dbReference>
<proteinExistence type="predicted"/>
<dbReference type="InterPro" id="IPR050153">
    <property type="entry name" value="Metal_Ion_Import_ABC"/>
</dbReference>
<dbReference type="GO" id="GO:0016887">
    <property type="term" value="F:ATP hydrolysis activity"/>
    <property type="evidence" value="ECO:0007669"/>
    <property type="project" value="InterPro"/>
</dbReference>
<accession>I3YBT7</accession>
<dbReference type="SUPFAM" id="SSF52540">
    <property type="entry name" value="P-loop containing nucleoside triphosphate hydrolases"/>
    <property type="match status" value="1"/>
</dbReference>
<dbReference type="PANTHER" id="PTHR42734:SF18">
    <property type="entry name" value="VITAMIN B12 IMPORT ATP-BINDING PROTEIN BTUD"/>
    <property type="match status" value="1"/>
</dbReference>
<dbReference type="EMBL" id="CP003154">
    <property type="protein sequence ID" value="AFL74455.1"/>
    <property type="molecule type" value="Genomic_DNA"/>
</dbReference>
<reference evidence="5 6" key="1">
    <citation type="submission" date="2012-06" db="EMBL/GenBank/DDBJ databases">
        <title>Complete sequence of Thiocystis violascens DSM 198.</title>
        <authorList>
            <consortium name="US DOE Joint Genome Institute"/>
            <person name="Lucas S."/>
            <person name="Han J."/>
            <person name="Lapidus A."/>
            <person name="Cheng J.-F."/>
            <person name="Goodwin L."/>
            <person name="Pitluck S."/>
            <person name="Peters L."/>
            <person name="Ovchinnikova G."/>
            <person name="Teshima H."/>
            <person name="Detter J.C."/>
            <person name="Han C."/>
            <person name="Tapia R."/>
            <person name="Land M."/>
            <person name="Hauser L."/>
            <person name="Kyrpides N."/>
            <person name="Ivanova N."/>
            <person name="Pagani I."/>
            <person name="Vogl K."/>
            <person name="Liu Z."/>
            <person name="Frigaard N.-U."/>
            <person name="Bryant D."/>
            <person name="Woyke T."/>
        </authorList>
    </citation>
    <scope>NUCLEOTIDE SEQUENCE [LARGE SCALE GENOMIC DNA]</scope>
    <source>
        <strain evidence="6">ATCC 17096 / DSM 198 / 6111</strain>
    </source>
</reference>
<evidence type="ECO:0000259" key="4">
    <source>
        <dbReference type="PROSITE" id="PS50893"/>
    </source>
</evidence>
<dbReference type="GO" id="GO:0005524">
    <property type="term" value="F:ATP binding"/>
    <property type="evidence" value="ECO:0007669"/>
    <property type="project" value="UniProtKB-KW"/>
</dbReference>
<keyword evidence="1" id="KW-0813">Transport</keyword>
<dbReference type="KEGG" id="tvi:Thivi_2517"/>
<dbReference type="AlphaFoldDB" id="I3YBT7"/>
<dbReference type="InterPro" id="IPR003439">
    <property type="entry name" value="ABC_transporter-like_ATP-bd"/>
</dbReference>
<evidence type="ECO:0000313" key="6">
    <source>
        <dbReference type="Proteomes" id="UP000006062"/>
    </source>
</evidence>
<dbReference type="Gene3D" id="3.40.50.300">
    <property type="entry name" value="P-loop containing nucleotide triphosphate hydrolases"/>
    <property type="match status" value="1"/>
</dbReference>
<dbReference type="OrthoDB" id="9780942at2"/>
<dbReference type="PROSITE" id="PS50893">
    <property type="entry name" value="ABC_TRANSPORTER_2"/>
    <property type="match status" value="1"/>
</dbReference>
<sequence length="200" mass="21495">MTLARGEILLRVSGLTAGYARPVIGPLSFEVRAGEVLGLWGRNGTGKSTILKAIGHAARVFAGRIEAAPGLTLAYLEQQPTRFPRMPVTGHELLRSARAARTDAPLALAAILHRRLDRLSGGQYQLLWVWSALATAADLVLLDEPTNNLDPDAEARLVDLIVRPGDGRAVLLVSHERRFLESACSRIVAVSADRESGCSS</sequence>
<dbReference type="InterPro" id="IPR003593">
    <property type="entry name" value="AAA+_ATPase"/>
</dbReference>
<evidence type="ECO:0000256" key="3">
    <source>
        <dbReference type="ARBA" id="ARBA00022840"/>
    </source>
</evidence>
<dbReference type="SMART" id="SM00382">
    <property type="entry name" value="AAA"/>
    <property type="match status" value="1"/>
</dbReference>
<keyword evidence="6" id="KW-1185">Reference proteome</keyword>
<dbReference type="PANTHER" id="PTHR42734">
    <property type="entry name" value="METAL TRANSPORT SYSTEM ATP-BINDING PROTEIN TM_0124-RELATED"/>
    <property type="match status" value="1"/>
</dbReference>
<organism evidence="5 6">
    <name type="scientific">Thiocystis violascens (strain ATCC 17096 / DSM 198 / 6111)</name>
    <name type="common">Chromatium violascens</name>
    <dbReference type="NCBI Taxonomy" id="765911"/>
    <lineage>
        <taxon>Bacteria</taxon>
        <taxon>Pseudomonadati</taxon>
        <taxon>Pseudomonadota</taxon>
        <taxon>Gammaproteobacteria</taxon>
        <taxon>Chromatiales</taxon>
        <taxon>Chromatiaceae</taxon>
        <taxon>Thiocystis</taxon>
    </lineage>
</organism>
<dbReference type="Proteomes" id="UP000006062">
    <property type="component" value="Chromosome"/>
</dbReference>
<evidence type="ECO:0000256" key="1">
    <source>
        <dbReference type="ARBA" id="ARBA00022448"/>
    </source>
</evidence>
<dbReference type="HOGENOM" id="CLU_000604_1_22_6"/>
<dbReference type="STRING" id="765911.Thivi_2517"/>
<gene>
    <name evidence="5" type="ordered locus">Thivi_2517</name>
</gene>
<feature type="domain" description="ABC transporter" evidence="4">
    <location>
        <begin position="4"/>
        <end position="199"/>
    </location>
</feature>
<evidence type="ECO:0000313" key="5">
    <source>
        <dbReference type="EMBL" id="AFL74455.1"/>
    </source>
</evidence>
<dbReference type="RefSeq" id="WP_014778899.1">
    <property type="nucleotide sequence ID" value="NC_018012.1"/>
</dbReference>
<protein>
    <submittedName>
        <fullName evidence="5">ATPase component of Mn/Zn ABC-type transporter</fullName>
    </submittedName>
</protein>
<dbReference type="eggNOG" id="COG0488">
    <property type="taxonomic scope" value="Bacteria"/>
</dbReference>